<sequence>MIKNIKYLFIPLFIVSCSSNKIYRDIDKSVNSFAKEYNHKIDLERDWNPTKVIFQQLKDSLTKPTNIVYVFIWNNVDCLVETVECSALVYDRNSGKKFYIKGLSGFKLDIKHEYDDLSEGFYIQDFILENYLLEKIDYLHYYADDWLMTDSVRDYYLLVEINSTRKAVNTFKSIIFEENGNPRNLEEEEKKEIFPWE</sequence>
<accession>A0A444W6W2</accession>
<evidence type="ECO:0000313" key="1">
    <source>
        <dbReference type="EMBL" id="RYJ41609.1"/>
    </source>
</evidence>
<dbReference type="EMBL" id="JUIW01000010">
    <property type="protein sequence ID" value="RYJ41609.1"/>
    <property type="molecule type" value="Genomic_DNA"/>
</dbReference>
<gene>
    <name evidence="1" type="ORF">NU09_2983</name>
</gene>
<name>A0A444W6W2_9FLAO</name>
<evidence type="ECO:0000313" key="2">
    <source>
        <dbReference type="Proteomes" id="UP000289775"/>
    </source>
</evidence>
<keyword evidence="2" id="KW-1185">Reference proteome</keyword>
<dbReference type="PROSITE" id="PS51257">
    <property type="entry name" value="PROKAR_LIPOPROTEIN"/>
    <property type="match status" value="1"/>
</dbReference>
<organism evidence="1 2">
    <name type="scientific">Flavobacterium beibuense</name>
    <dbReference type="NCBI Taxonomy" id="657326"/>
    <lineage>
        <taxon>Bacteria</taxon>
        <taxon>Pseudomonadati</taxon>
        <taxon>Bacteroidota</taxon>
        <taxon>Flavobacteriia</taxon>
        <taxon>Flavobacteriales</taxon>
        <taxon>Flavobacteriaceae</taxon>
        <taxon>Flavobacterium</taxon>
    </lineage>
</organism>
<evidence type="ECO:0008006" key="3">
    <source>
        <dbReference type="Google" id="ProtNLM"/>
    </source>
</evidence>
<proteinExistence type="predicted"/>
<dbReference type="AlphaFoldDB" id="A0A444W6W2"/>
<reference evidence="1 2" key="1">
    <citation type="submission" date="2014-12" db="EMBL/GenBank/DDBJ databases">
        <title>Genome sequence of Flavobacterium beibuense RSKm HC5.</title>
        <authorList>
            <person name="Kim J.F."/>
            <person name="Song J.Y."/>
            <person name="Kwak M.-J."/>
            <person name="Lee S.-W."/>
        </authorList>
    </citation>
    <scope>NUCLEOTIDE SEQUENCE [LARGE SCALE GENOMIC DNA]</scope>
    <source>
        <strain evidence="1 2">RSKm HC5</strain>
    </source>
</reference>
<comment type="caution">
    <text evidence="1">The sequence shown here is derived from an EMBL/GenBank/DDBJ whole genome shotgun (WGS) entry which is preliminary data.</text>
</comment>
<protein>
    <recommendedName>
        <fullName evidence="3">Lipoprotein</fullName>
    </recommendedName>
</protein>
<dbReference type="Proteomes" id="UP000289775">
    <property type="component" value="Unassembled WGS sequence"/>
</dbReference>